<evidence type="ECO:0008006" key="3">
    <source>
        <dbReference type="Google" id="ProtNLM"/>
    </source>
</evidence>
<evidence type="ECO:0000313" key="2">
    <source>
        <dbReference type="Proteomes" id="UP000218023"/>
    </source>
</evidence>
<accession>A0A2A2G7M0</accession>
<protein>
    <recommendedName>
        <fullName evidence="3">Plasmid mobilization relaxosome protein MobC</fullName>
    </recommendedName>
</protein>
<evidence type="ECO:0000313" key="1">
    <source>
        <dbReference type="EMBL" id="PAU92837.1"/>
    </source>
</evidence>
<dbReference type="EMBL" id="NSJZ01000081">
    <property type="protein sequence ID" value="PAU92837.1"/>
    <property type="molecule type" value="Genomic_DNA"/>
</dbReference>
<organism evidence="1 2">
    <name type="scientific">Paracoccus salipaludis</name>
    <dbReference type="NCBI Taxonomy" id="2032623"/>
    <lineage>
        <taxon>Bacteria</taxon>
        <taxon>Pseudomonadati</taxon>
        <taxon>Pseudomonadota</taxon>
        <taxon>Alphaproteobacteria</taxon>
        <taxon>Rhodobacterales</taxon>
        <taxon>Paracoccaceae</taxon>
        <taxon>Paracoccus</taxon>
    </lineage>
</organism>
<gene>
    <name evidence="1" type="ORF">CK240_17640</name>
</gene>
<feature type="non-terminal residue" evidence="1">
    <location>
        <position position="1"/>
    </location>
</feature>
<reference evidence="1 2" key="1">
    <citation type="submission" date="2017-09" db="EMBL/GenBank/DDBJ databases">
        <title>Paracoccus alkalisoli sp. nov., isolated from saline alkaline soil.</title>
        <authorList>
            <person name="Dong X."/>
            <person name="Zhang G."/>
        </authorList>
    </citation>
    <scope>NUCLEOTIDE SEQUENCE [LARGE SCALE GENOMIC DNA]</scope>
    <source>
        <strain evidence="1 2">WN007</strain>
    </source>
</reference>
<dbReference type="RefSeq" id="WP_205957914.1">
    <property type="nucleotide sequence ID" value="NZ_NSJZ01000081.1"/>
</dbReference>
<dbReference type="Proteomes" id="UP000218023">
    <property type="component" value="Unassembled WGS sequence"/>
</dbReference>
<sequence length="92" mass="10225">PPEAGEIEALTKEVSAIGRNVNQAVRAMNTAMQRGQKIPRLLHDQLAHQLHQIAQHNDKARSLMVRRAQAQRAHVDQIMEAMKGNEEAAPSD</sequence>
<keyword evidence="2" id="KW-1185">Reference proteome</keyword>
<dbReference type="AlphaFoldDB" id="A0A2A2G7M0"/>
<comment type="caution">
    <text evidence="1">The sequence shown here is derived from an EMBL/GenBank/DDBJ whole genome shotgun (WGS) entry which is preliminary data.</text>
</comment>
<name>A0A2A2G7M0_9RHOB</name>
<proteinExistence type="predicted"/>